<comment type="caution">
    <text evidence="2">The sequence shown here is derived from an EMBL/GenBank/DDBJ whole genome shotgun (WGS) entry which is preliminary data.</text>
</comment>
<dbReference type="EMBL" id="JBBPBN010000003">
    <property type="protein sequence ID" value="KAK9043231.1"/>
    <property type="molecule type" value="Genomic_DNA"/>
</dbReference>
<organism evidence="2 3">
    <name type="scientific">Hibiscus sabdariffa</name>
    <name type="common">roselle</name>
    <dbReference type="NCBI Taxonomy" id="183260"/>
    <lineage>
        <taxon>Eukaryota</taxon>
        <taxon>Viridiplantae</taxon>
        <taxon>Streptophyta</taxon>
        <taxon>Embryophyta</taxon>
        <taxon>Tracheophyta</taxon>
        <taxon>Spermatophyta</taxon>
        <taxon>Magnoliopsida</taxon>
        <taxon>eudicotyledons</taxon>
        <taxon>Gunneridae</taxon>
        <taxon>Pentapetalae</taxon>
        <taxon>rosids</taxon>
        <taxon>malvids</taxon>
        <taxon>Malvales</taxon>
        <taxon>Malvaceae</taxon>
        <taxon>Malvoideae</taxon>
        <taxon>Hibiscus</taxon>
    </lineage>
</organism>
<protein>
    <recommendedName>
        <fullName evidence="4">DUF4283 domain-containing protein</fullName>
    </recommendedName>
</protein>
<evidence type="ECO:0008006" key="4">
    <source>
        <dbReference type="Google" id="ProtNLM"/>
    </source>
</evidence>
<dbReference type="PANTHER" id="PTHR31286:SF180">
    <property type="entry name" value="OS10G0362600 PROTEIN"/>
    <property type="match status" value="1"/>
</dbReference>
<name>A0ABR2U0I6_9ROSI</name>
<sequence length="548" mass="59778">MAANSFLNHLQDLDFTNEEQDMVFTPTIQWDSSNEDSDLLVIAKMISFKPIDDNAVVRDFQGIWKKENVLSITIVKPNYFRIKFPTEDIKNDILSWGLWTLKDEWLALAAFKPNYNIDEYTFFSINMWVRIYGIPSIHMDNDDTAHHTRNSLGAMIGKVDTSRIDFNMVDYLRVGILDVSKPVRRCIANGVDPTDSIPPFEGNIGPMQVQPPNQQFETNITTNGSVQFKVSKLVAASSSHPPIIASTQAPATSPHPPIMVSKMNAVTSTHPPSMASNLAIARSTHLPSMASKLAAATSTLPPVGVPIAKCQYGYWLRANIKKRHEATIQSKGRIHFHEEGDSSTSHSGYSTLGDDNHFASSNRYRLCPSPCTLECNSIVVGKVLSSSPSVAATPLAANVPIFVAKPVEDAEEGIVHGGTAAVDAVSDEAFFVDVSGKIHVSDHVLLGDENDVFVNGLTHSDVAPVRAAPTFEAIDEWFAKNEDSDVPVVVEPLVQVLAKRSSGGADPSKVKRARSSSPTSKEVRTTKVAMSSSKNSLAAVDKQPRRGK</sequence>
<evidence type="ECO:0000256" key="1">
    <source>
        <dbReference type="SAM" id="MobiDB-lite"/>
    </source>
</evidence>
<dbReference type="InterPro" id="IPR040256">
    <property type="entry name" value="At4g02000-like"/>
</dbReference>
<reference evidence="2 3" key="1">
    <citation type="journal article" date="2024" name="G3 (Bethesda)">
        <title>Genome assembly of Hibiscus sabdariffa L. provides insights into metabolisms of medicinal natural products.</title>
        <authorList>
            <person name="Kim T."/>
        </authorList>
    </citation>
    <scope>NUCLEOTIDE SEQUENCE [LARGE SCALE GENOMIC DNA]</scope>
    <source>
        <strain evidence="2">TK-2024</strain>
        <tissue evidence="2">Old leaves</tissue>
    </source>
</reference>
<dbReference type="PANTHER" id="PTHR31286">
    <property type="entry name" value="GLYCINE-RICH CELL WALL STRUCTURAL PROTEIN 1.8-LIKE"/>
    <property type="match status" value="1"/>
</dbReference>
<evidence type="ECO:0000313" key="3">
    <source>
        <dbReference type="Proteomes" id="UP001396334"/>
    </source>
</evidence>
<keyword evidence="3" id="KW-1185">Reference proteome</keyword>
<proteinExistence type="predicted"/>
<evidence type="ECO:0000313" key="2">
    <source>
        <dbReference type="EMBL" id="KAK9043231.1"/>
    </source>
</evidence>
<gene>
    <name evidence="2" type="ORF">V6N11_071578</name>
</gene>
<feature type="region of interest" description="Disordered" evidence="1">
    <location>
        <begin position="501"/>
        <end position="548"/>
    </location>
</feature>
<accession>A0ABR2U0I6</accession>
<dbReference type="Proteomes" id="UP001396334">
    <property type="component" value="Unassembled WGS sequence"/>
</dbReference>